<dbReference type="Gene3D" id="3.10.350.10">
    <property type="entry name" value="LysM domain"/>
    <property type="match status" value="1"/>
</dbReference>
<dbReference type="SMART" id="SM00257">
    <property type="entry name" value="LysM"/>
    <property type="match status" value="1"/>
</dbReference>
<evidence type="ECO:0000259" key="2">
    <source>
        <dbReference type="PROSITE" id="PS51782"/>
    </source>
</evidence>
<organism evidence="3 4">
    <name type="scientific">Candidatus Vampirococcus lugosii</name>
    <dbReference type="NCBI Taxonomy" id="2789015"/>
    <lineage>
        <taxon>Bacteria</taxon>
        <taxon>Candidatus Absconditibacteriota</taxon>
        <taxon>Vampirococcus</taxon>
    </lineage>
</organism>
<keyword evidence="4" id="KW-1185">Reference proteome</keyword>
<proteinExistence type="predicted"/>
<dbReference type="EMBL" id="JAEDAM010000037">
    <property type="protein sequence ID" value="MBS8122068.1"/>
    <property type="molecule type" value="Genomic_DNA"/>
</dbReference>
<sequence length="942" mass="107266">MSYTDILTFTAHYPKKIIANKYFLYIIYSKHYIFKYKLIMSIEQFTQKAVDTRLENSDISSEEKENIVESIVLKSSSFMEEIYDTDELSDSQKEAIQYGLVDFLIKIIANNDMEYKSNDLVTNLLNNIDERVQQTIEHDVMHGDILSQIAKDYGLKIEYLIDKNEIEDVDKINIGQSLTINIKDSKVFQVSDNDNLMINYKDENGDESYFNLMELLSKGITWDEIAEYNNISPDTYSEIREYIEKMENTPILLSSNYEEGKFNILYNGDIIETDFDDIFESMNSFGSNIEDFFDKYPHLKGLNGIEEKISDFMESKNFFESKDFEKSKEFLEKVKEECLEDFDIAKELLYVFQGDYEKKNVFGRVENIELDLDALNDLDNESGDIYEKISYIDLYLSSPVPMKGMLINIIGDYEEGGIEDNLQKVQKELTSKLENIKSTIIDDIIVEDKHLHRVGSLPKMIDKNEGLRNKIDELLNNKDGKSSHDRHLELFQIIETEFGDHKKAGELVQEYVINNPDILTEYGENEDYGYDFENQINHGDINELISYIQEEGIDNIISKLYKSTSRGGRIESSNLEHDPIIEKFINSGLFNNEHGELSQGMELNRKISQFFKRIEKVVSQSDGIIDNYINNLEEKLDDVEDEEEKEKIKKLIADAENDAKKELEVMLLQGAVNQSITEAIVKTNTNWSGSYDGNNPFLKMYGDIEGIGWFNLSNDTKEILGELAFEIAIIGLSSVAGVGLSMIATKLLTMGARAATSATIRGLRAYKSTTWYQKGDGFIKGASKVINNWEGAQNTIKGGVGIAKSVPFNFFSVETEGLIRDGKLGNQEGNRGNDFYVSAAALGYLGFTKNMDFRNILNNKDIAGKLALLGIDITAISALSANIKGLDNEDIGVRDVVKSFLFSAIEGGRRVNKLDKVANLKSQAGIDPKKNFLFIRINFWRF</sequence>
<protein>
    <recommendedName>
        <fullName evidence="2">LysM domain-containing protein</fullName>
    </recommendedName>
</protein>
<dbReference type="CDD" id="cd00118">
    <property type="entry name" value="LysM"/>
    <property type="match status" value="1"/>
</dbReference>
<dbReference type="Pfam" id="PF01476">
    <property type="entry name" value="LysM"/>
    <property type="match status" value="1"/>
</dbReference>
<evidence type="ECO:0000313" key="3">
    <source>
        <dbReference type="EMBL" id="MBS8122068.1"/>
    </source>
</evidence>
<dbReference type="InterPro" id="IPR036779">
    <property type="entry name" value="LysM_dom_sf"/>
</dbReference>
<name>A0ABS5QLK3_9BACT</name>
<dbReference type="PROSITE" id="PS51782">
    <property type="entry name" value="LYSM"/>
    <property type="match status" value="1"/>
</dbReference>
<feature type="domain" description="LysM" evidence="2">
    <location>
        <begin position="136"/>
        <end position="180"/>
    </location>
</feature>
<reference evidence="3 4" key="1">
    <citation type="journal article" date="2021" name="Nat. Commun.">
        <title>Reductive evolution and unique predatory mode in the CPR bacterium Vampirococcus lugosii.</title>
        <authorList>
            <person name="Moreira D."/>
            <person name="Zivanovic Y."/>
            <person name="Lopez-Archilla A.I."/>
            <person name="Iniesto M."/>
            <person name="Lopez-Garcia P."/>
        </authorList>
    </citation>
    <scope>NUCLEOTIDE SEQUENCE [LARGE SCALE GENOMIC DNA]</scope>
    <source>
        <strain evidence="3">Chiprana</strain>
    </source>
</reference>
<evidence type="ECO:0000313" key="4">
    <source>
        <dbReference type="Proteomes" id="UP000680365"/>
    </source>
</evidence>
<evidence type="ECO:0000256" key="1">
    <source>
        <dbReference type="SAM" id="Coils"/>
    </source>
</evidence>
<accession>A0ABS5QLK3</accession>
<dbReference type="SUPFAM" id="SSF54106">
    <property type="entry name" value="LysM domain"/>
    <property type="match status" value="1"/>
</dbReference>
<keyword evidence="1" id="KW-0175">Coiled coil</keyword>
<feature type="coiled-coil region" evidence="1">
    <location>
        <begin position="625"/>
        <end position="665"/>
    </location>
</feature>
<dbReference type="InterPro" id="IPR018392">
    <property type="entry name" value="LysM"/>
</dbReference>
<comment type="caution">
    <text evidence="3">The sequence shown here is derived from an EMBL/GenBank/DDBJ whole genome shotgun (WGS) entry which is preliminary data.</text>
</comment>
<gene>
    <name evidence="3" type="ORF">VAMP_95n100</name>
</gene>
<dbReference type="Proteomes" id="UP000680365">
    <property type="component" value="Unassembled WGS sequence"/>
</dbReference>